<organism evidence="2 3">
    <name type="scientific">Mycobacterium attenuatum</name>
    <dbReference type="NCBI Taxonomy" id="2341086"/>
    <lineage>
        <taxon>Bacteria</taxon>
        <taxon>Bacillati</taxon>
        <taxon>Actinomycetota</taxon>
        <taxon>Actinomycetes</taxon>
        <taxon>Mycobacteriales</taxon>
        <taxon>Mycobacteriaceae</taxon>
        <taxon>Mycobacterium</taxon>
    </lineage>
</organism>
<evidence type="ECO:0000259" key="1">
    <source>
        <dbReference type="Pfam" id="PF00535"/>
    </source>
</evidence>
<dbReference type="Gene3D" id="3.40.50.150">
    <property type="entry name" value="Vaccinia Virus protein VP39"/>
    <property type="match status" value="1"/>
</dbReference>
<proteinExistence type="predicted"/>
<feature type="domain" description="Glycosyltransferase 2-like" evidence="1">
    <location>
        <begin position="45"/>
        <end position="130"/>
    </location>
</feature>
<evidence type="ECO:0000313" key="3">
    <source>
        <dbReference type="Proteomes" id="UP000273307"/>
    </source>
</evidence>
<sequence length="815" mass="90922">MDGAAAWGLPRPHISATRRAIAGYDLAVSDPRAERAKRPAICLNMIVRNEAHIVAEALDSVAPYISSWVIVDTGSDDGTQALIRDHMDRLGVPGELYERPWRNFGDNRTEALTLAQGQDDYVWVVDADDLLVGKPDFAGLGADVYWVRYVCNAHGYYRSQLFRDGVRVQWVGVTHEAPMWDFACCVEARLEGDYHIEDRQRGARNLSGQKYARDRDLLLAEVERNPANARSIFYLAQSYYDLGDFANARKWYARRAEMGGWEEETYYAMWRVAVSMGQLNEPWPDVRNAYLRAWKFRPTRAEPLFAIAARYRADGCYQLGYEFAKRAADIPFPEQDMLFVRTDIYNWRIADEQAVCASWIGKHAEAFTLWRRLLTRSDLPENERQRIAENRDVCAPTMIEAASAYPDPELLASVPRHGRHNSGVVVSLVAGPDLAATQQTLDSFLRCCNDVSRAGRFLVVDAGLSGPDREILCQRYEFLDVVDIGAQLGQIRAQIHARFWLHLGQGWRFFAPENLITRLTAVLEAEPQVYQVGINLGDAVKLTGVSAPEQAVRRTPEGGRYLLTDEIATGPAMFDTERLDRPGGSTASLDEVLCIAGDSSDAALYTPAFYDGQAAGSSASAAVMVPMLAELTRPNSVLDVGCGVGGWVASWLDSGADAIGVDGDHVPRAQLCIPADRFIDYDLTTRLDLGRRFDLVICLEVAEHLPPEAAETLVDSLCRHGDVIVFSAAIPGQGGTGHINERWPSFWAALFAAHGYRPYDLLRGRLWWDTRCEWWYRQNVLVYATDDVAHGHGWPDMTGPLDMVHPELFALRGGG</sequence>
<dbReference type="InterPro" id="IPR011990">
    <property type="entry name" value="TPR-like_helical_dom_sf"/>
</dbReference>
<name>A0A498Q1C9_9MYCO</name>
<keyword evidence="3" id="KW-1185">Reference proteome</keyword>
<dbReference type="AlphaFoldDB" id="A0A498Q1C9"/>
<dbReference type="Pfam" id="PF00535">
    <property type="entry name" value="Glycos_transf_2"/>
    <property type="match status" value="1"/>
</dbReference>
<dbReference type="PANTHER" id="PTHR43630:SF2">
    <property type="entry name" value="GLYCOSYLTRANSFERASE"/>
    <property type="match status" value="1"/>
</dbReference>
<dbReference type="Pfam" id="PF13489">
    <property type="entry name" value="Methyltransf_23"/>
    <property type="match status" value="1"/>
</dbReference>
<dbReference type="CDD" id="cd02440">
    <property type="entry name" value="AdoMet_MTases"/>
    <property type="match status" value="1"/>
</dbReference>
<dbReference type="SUPFAM" id="SSF53335">
    <property type="entry name" value="S-adenosyl-L-methionine-dependent methyltransferases"/>
    <property type="match status" value="1"/>
</dbReference>
<protein>
    <recommendedName>
        <fullName evidence="1">Glycosyltransferase 2-like domain-containing protein</fullName>
    </recommendedName>
</protein>
<dbReference type="InterPro" id="IPR001173">
    <property type="entry name" value="Glyco_trans_2-like"/>
</dbReference>
<dbReference type="Gene3D" id="3.90.550.10">
    <property type="entry name" value="Spore Coat Polysaccharide Biosynthesis Protein SpsA, Chain A"/>
    <property type="match status" value="1"/>
</dbReference>
<dbReference type="Gene3D" id="1.25.40.10">
    <property type="entry name" value="Tetratricopeptide repeat domain"/>
    <property type="match status" value="1"/>
</dbReference>
<dbReference type="InterPro" id="IPR029044">
    <property type="entry name" value="Nucleotide-diphossugar_trans"/>
</dbReference>
<gene>
    <name evidence="2" type="ORF">LAUMK136_02442</name>
</gene>
<reference evidence="2 3" key="1">
    <citation type="submission" date="2018-09" db="EMBL/GenBank/DDBJ databases">
        <authorList>
            <person name="Tagini F."/>
        </authorList>
    </citation>
    <scope>NUCLEOTIDE SEQUENCE [LARGE SCALE GENOMIC DNA]</scope>
    <source>
        <strain evidence="2 3">MK136</strain>
    </source>
</reference>
<dbReference type="Proteomes" id="UP000273307">
    <property type="component" value="Unassembled WGS sequence"/>
</dbReference>
<dbReference type="SUPFAM" id="SSF53448">
    <property type="entry name" value="Nucleotide-diphospho-sugar transferases"/>
    <property type="match status" value="1"/>
</dbReference>
<accession>A0A498Q1C9</accession>
<dbReference type="EMBL" id="UPHP01000057">
    <property type="protein sequence ID" value="VBA38383.1"/>
    <property type="molecule type" value="Genomic_DNA"/>
</dbReference>
<evidence type="ECO:0000313" key="2">
    <source>
        <dbReference type="EMBL" id="VBA38383.1"/>
    </source>
</evidence>
<dbReference type="InterPro" id="IPR029063">
    <property type="entry name" value="SAM-dependent_MTases_sf"/>
</dbReference>
<dbReference type="SUPFAM" id="SSF81901">
    <property type="entry name" value="HCP-like"/>
    <property type="match status" value="1"/>
</dbReference>
<dbReference type="PANTHER" id="PTHR43630">
    <property type="entry name" value="POLY-BETA-1,6-N-ACETYL-D-GLUCOSAMINE SYNTHASE"/>
    <property type="match status" value="1"/>
</dbReference>